<feature type="region of interest" description="Disordered" evidence="2">
    <location>
        <begin position="1"/>
        <end position="36"/>
    </location>
</feature>
<organism evidence="3 4">
    <name type="scientific">Dioscorea cayennensis subsp. rotundata</name>
    <name type="common">White Guinea yam</name>
    <name type="synonym">Dioscorea rotundata</name>
    <dbReference type="NCBI Taxonomy" id="55577"/>
    <lineage>
        <taxon>Eukaryota</taxon>
        <taxon>Viridiplantae</taxon>
        <taxon>Streptophyta</taxon>
        <taxon>Embryophyta</taxon>
        <taxon>Tracheophyta</taxon>
        <taxon>Spermatophyta</taxon>
        <taxon>Magnoliopsida</taxon>
        <taxon>Liliopsida</taxon>
        <taxon>Dioscoreales</taxon>
        <taxon>Dioscoreaceae</taxon>
        <taxon>Dioscorea</taxon>
    </lineage>
</organism>
<feature type="compositionally biased region" description="Basic and acidic residues" evidence="2">
    <location>
        <begin position="495"/>
        <end position="504"/>
    </location>
</feature>
<sequence>MERGKGFVVGNDEEEDDDQKQEEEEEEEEKDRKEFLGVKLRKRSSVSKKAGPCTPVPNWKLDPGPSALCADDQRPPIAGASARKLGANLWEIQDALRLPRMSRKSGRVHRRKDGLLLDDVDRPRSASSPRRRASVSVAQHHKLIERGSRAMQAVSPASYSSSMEVTPFNQVVTPGGSLDFKGRFQDSRYSLKTSAELLKVLNRIWSLEEQHTSNLSLVKALKMELQHARSRIEELMEEQQAYRHEMDDLMKQITEDKLVRKSREHDRFKAAIQSIRDELDDERRLRRRSESLHRKLGKELSEVKTAFAKAVKDLERQRKANVLLEDLCDEFAKGIGEYEHEVRQLKQKSEKGSDKKFDRLVLHMSEAWLDERLQMKIADEHGELDDKDSILDRLSGEIKSFIQARRSNSSKNEIAFPEDGRKESALRRHSLESVYLNGAGSAPQEAEDDDSMASDLHCFELDMTVNDNESHRHLKQNGRNLEDHEFSRTSNFSGKKPDCSEKVKGQKSSCSCSCSCLQIRPEEEKDMTKLCNNGSKTQLVDPEIGADPGQIESIVSEKLDICQVREGVQEMKPNLVDNMMKNPSESSEGCKIHPYNDHGEESHNYLSRRGHFGPVSLDDVSGDFCISSPVQQWNYRPKSPEFEIAECPSSLPQGVKENTLKAKLLEARLEGKHARLKALKGSSLGVKRRDT</sequence>
<proteinExistence type="predicted"/>
<dbReference type="PANTHER" id="PTHR31071:SF9">
    <property type="entry name" value="INTRACELLULAR PROTEIN TRANSPORT PROTEIN USO1-RELATED"/>
    <property type="match status" value="1"/>
</dbReference>
<dbReference type="RefSeq" id="XP_039143304.1">
    <property type="nucleotide sequence ID" value="XM_039287370.1"/>
</dbReference>
<reference evidence="4" key="1">
    <citation type="submission" date="2025-08" db="UniProtKB">
        <authorList>
            <consortium name="RefSeq"/>
        </authorList>
    </citation>
    <scope>IDENTIFICATION</scope>
</reference>
<name>A0AB40CV95_DIOCR</name>
<evidence type="ECO:0000256" key="2">
    <source>
        <dbReference type="SAM" id="MobiDB-lite"/>
    </source>
</evidence>
<keyword evidence="1" id="KW-0175">Coiled coil</keyword>
<dbReference type="PANTHER" id="PTHR31071">
    <property type="entry name" value="GB|AAF24581.1"/>
    <property type="match status" value="1"/>
</dbReference>
<gene>
    <name evidence="4" type="primary">LOC120280511</name>
</gene>
<feature type="compositionally biased region" description="Acidic residues" evidence="2">
    <location>
        <begin position="11"/>
        <end position="29"/>
    </location>
</feature>
<evidence type="ECO:0000256" key="1">
    <source>
        <dbReference type="SAM" id="Coils"/>
    </source>
</evidence>
<dbReference type="GeneID" id="120280511"/>
<feature type="region of interest" description="Disordered" evidence="2">
    <location>
        <begin position="43"/>
        <end position="62"/>
    </location>
</feature>
<feature type="region of interest" description="Disordered" evidence="2">
    <location>
        <begin position="477"/>
        <end position="508"/>
    </location>
</feature>
<protein>
    <submittedName>
        <fullName evidence="4">Uncharacterized protein At5g41620</fullName>
    </submittedName>
</protein>
<accession>A0AB40CV95</accession>
<feature type="coiled-coil region" evidence="1">
    <location>
        <begin position="218"/>
        <end position="252"/>
    </location>
</feature>
<dbReference type="Proteomes" id="UP001515500">
    <property type="component" value="Chromosome 17"/>
</dbReference>
<dbReference type="AlphaFoldDB" id="A0AB40CV95"/>
<keyword evidence="3" id="KW-1185">Reference proteome</keyword>
<dbReference type="InterPro" id="IPR043424">
    <property type="entry name" value="BLT-like"/>
</dbReference>
<evidence type="ECO:0000313" key="4">
    <source>
        <dbReference type="RefSeq" id="XP_039143304.1"/>
    </source>
</evidence>
<evidence type="ECO:0000313" key="3">
    <source>
        <dbReference type="Proteomes" id="UP001515500"/>
    </source>
</evidence>